<evidence type="ECO:0000256" key="5">
    <source>
        <dbReference type="ARBA" id="ARBA00023163"/>
    </source>
</evidence>
<dbReference type="Pfam" id="PF04542">
    <property type="entry name" value="Sigma70_r2"/>
    <property type="match status" value="1"/>
</dbReference>
<dbReference type="InterPro" id="IPR013249">
    <property type="entry name" value="RNA_pol_sigma70_r4_t2"/>
</dbReference>
<dbReference type="SUPFAM" id="SSF88659">
    <property type="entry name" value="Sigma3 and sigma4 domains of RNA polymerase sigma factors"/>
    <property type="match status" value="1"/>
</dbReference>
<comment type="caution">
    <text evidence="8">The sequence shown here is derived from an EMBL/GenBank/DDBJ whole genome shotgun (WGS) entry which is preliminary data.</text>
</comment>
<dbReference type="AlphaFoldDB" id="A0A3A5HHU0"/>
<dbReference type="OrthoDB" id="2046835at2"/>
<dbReference type="InterPro" id="IPR014325">
    <property type="entry name" value="RNA_pol_sigma-E_actinobac"/>
</dbReference>
<dbReference type="InterPro" id="IPR007627">
    <property type="entry name" value="RNA_pol_sigma70_r2"/>
</dbReference>
<dbReference type="PANTHER" id="PTHR43133">
    <property type="entry name" value="RNA POLYMERASE ECF-TYPE SIGMA FACTO"/>
    <property type="match status" value="1"/>
</dbReference>
<protein>
    <submittedName>
        <fullName evidence="8">SigE family RNA polymerase sigma factor</fullName>
    </submittedName>
</protein>
<evidence type="ECO:0000256" key="1">
    <source>
        <dbReference type="ARBA" id="ARBA00010641"/>
    </source>
</evidence>
<dbReference type="Proteomes" id="UP000276542">
    <property type="component" value="Unassembled WGS sequence"/>
</dbReference>
<dbReference type="InterPro" id="IPR039425">
    <property type="entry name" value="RNA_pol_sigma-70-like"/>
</dbReference>
<sequence>MTTVALEPALTADEAVGQLYAAHWRRLVRLSILLVHDQGLAEEIVQDAFVALHGRWSRLRAPEAAAAYLRQTVVNRSRSALRHRKVVDRYVASQRLPDVGPDAGAGVEAEARRDAVFAALRGLPRRQREVIALRYYLDLSEADIAETLGISTGAVKSHASRGSAALRERLAEQLEDLR</sequence>
<dbReference type="Pfam" id="PF08281">
    <property type="entry name" value="Sigma70_r4_2"/>
    <property type="match status" value="1"/>
</dbReference>
<comment type="similarity">
    <text evidence="1">Belongs to the sigma-70 factor family. ECF subfamily.</text>
</comment>
<dbReference type="InterPro" id="IPR014284">
    <property type="entry name" value="RNA_pol_sigma-70_dom"/>
</dbReference>
<dbReference type="GO" id="GO:0003677">
    <property type="term" value="F:DNA binding"/>
    <property type="evidence" value="ECO:0007669"/>
    <property type="project" value="UniProtKB-KW"/>
</dbReference>
<keyword evidence="3" id="KW-0731">Sigma factor</keyword>
<keyword evidence="5" id="KW-0804">Transcription</keyword>
<dbReference type="GO" id="GO:0016987">
    <property type="term" value="F:sigma factor activity"/>
    <property type="evidence" value="ECO:0007669"/>
    <property type="project" value="UniProtKB-KW"/>
</dbReference>
<keyword evidence="4" id="KW-0238">DNA-binding</keyword>
<evidence type="ECO:0000259" key="6">
    <source>
        <dbReference type="Pfam" id="PF04542"/>
    </source>
</evidence>
<dbReference type="SUPFAM" id="SSF88946">
    <property type="entry name" value="Sigma2 domain of RNA polymerase sigma factors"/>
    <property type="match status" value="1"/>
</dbReference>
<keyword evidence="2" id="KW-0805">Transcription regulation</keyword>
<dbReference type="Gene3D" id="1.10.10.10">
    <property type="entry name" value="Winged helix-like DNA-binding domain superfamily/Winged helix DNA-binding domain"/>
    <property type="match status" value="1"/>
</dbReference>
<feature type="domain" description="RNA polymerase sigma-70 region 2" evidence="6">
    <location>
        <begin position="19"/>
        <end position="85"/>
    </location>
</feature>
<dbReference type="PANTHER" id="PTHR43133:SF50">
    <property type="entry name" value="ECF RNA POLYMERASE SIGMA FACTOR SIGM"/>
    <property type="match status" value="1"/>
</dbReference>
<dbReference type="GO" id="GO:0006352">
    <property type="term" value="P:DNA-templated transcription initiation"/>
    <property type="evidence" value="ECO:0007669"/>
    <property type="project" value="InterPro"/>
</dbReference>
<dbReference type="NCBIfam" id="TIGR02937">
    <property type="entry name" value="sigma70-ECF"/>
    <property type="match status" value="1"/>
</dbReference>
<dbReference type="Gene3D" id="1.10.1740.10">
    <property type="match status" value="1"/>
</dbReference>
<evidence type="ECO:0000259" key="7">
    <source>
        <dbReference type="Pfam" id="PF08281"/>
    </source>
</evidence>
<evidence type="ECO:0000256" key="4">
    <source>
        <dbReference type="ARBA" id="ARBA00023125"/>
    </source>
</evidence>
<evidence type="ECO:0000256" key="2">
    <source>
        <dbReference type="ARBA" id="ARBA00023015"/>
    </source>
</evidence>
<name>A0A3A5HHU0_9ACTN</name>
<organism evidence="8 9">
    <name type="scientific">Nocardioides cavernaquae</name>
    <dbReference type="NCBI Taxonomy" id="2321396"/>
    <lineage>
        <taxon>Bacteria</taxon>
        <taxon>Bacillati</taxon>
        <taxon>Actinomycetota</taxon>
        <taxon>Actinomycetes</taxon>
        <taxon>Propionibacteriales</taxon>
        <taxon>Nocardioidaceae</taxon>
        <taxon>Nocardioides</taxon>
    </lineage>
</organism>
<accession>A0A3A5HHU0</accession>
<gene>
    <name evidence="8" type="ORF">D4739_16345</name>
</gene>
<reference evidence="9" key="1">
    <citation type="submission" date="2018-09" db="EMBL/GenBank/DDBJ databases">
        <authorList>
            <person name="Zhu H."/>
        </authorList>
    </citation>
    <scope>NUCLEOTIDE SEQUENCE [LARGE SCALE GENOMIC DNA]</scope>
    <source>
        <strain evidence="9">K1W22B-1</strain>
    </source>
</reference>
<dbReference type="InterPro" id="IPR013325">
    <property type="entry name" value="RNA_pol_sigma_r2"/>
</dbReference>
<proteinExistence type="inferred from homology"/>
<dbReference type="InterPro" id="IPR013324">
    <property type="entry name" value="RNA_pol_sigma_r3/r4-like"/>
</dbReference>
<evidence type="ECO:0000313" key="9">
    <source>
        <dbReference type="Proteomes" id="UP000276542"/>
    </source>
</evidence>
<dbReference type="EMBL" id="QYRP01000002">
    <property type="protein sequence ID" value="RJS47624.1"/>
    <property type="molecule type" value="Genomic_DNA"/>
</dbReference>
<evidence type="ECO:0000313" key="8">
    <source>
        <dbReference type="EMBL" id="RJS47624.1"/>
    </source>
</evidence>
<dbReference type="NCBIfam" id="TIGR02983">
    <property type="entry name" value="SigE-fam_strep"/>
    <property type="match status" value="1"/>
</dbReference>
<dbReference type="CDD" id="cd06171">
    <property type="entry name" value="Sigma70_r4"/>
    <property type="match status" value="1"/>
</dbReference>
<dbReference type="InterPro" id="IPR036388">
    <property type="entry name" value="WH-like_DNA-bd_sf"/>
</dbReference>
<evidence type="ECO:0000256" key="3">
    <source>
        <dbReference type="ARBA" id="ARBA00023082"/>
    </source>
</evidence>
<keyword evidence="9" id="KW-1185">Reference proteome</keyword>
<feature type="domain" description="RNA polymerase sigma factor 70 region 4 type 2" evidence="7">
    <location>
        <begin position="115"/>
        <end position="166"/>
    </location>
</feature>